<dbReference type="InterPro" id="IPR040128">
    <property type="entry name" value="T25E4.2-like"/>
</dbReference>
<name>A0A7I8XAM5_BURXY</name>
<protein>
    <submittedName>
        <fullName evidence="2">(pine wood nematode) hypothetical protein</fullName>
    </submittedName>
</protein>
<evidence type="ECO:0000313" key="3">
    <source>
        <dbReference type="Proteomes" id="UP000659654"/>
    </source>
</evidence>
<dbReference type="AlphaFoldDB" id="A0A7I8XAM5"/>
<feature type="transmembrane region" description="Helical" evidence="1">
    <location>
        <begin position="210"/>
        <end position="231"/>
    </location>
</feature>
<dbReference type="EMBL" id="CAJFCV020000006">
    <property type="protein sequence ID" value="CAG9131973.1"/>
    <property type="molecule type" value="Genomic_DNA"/>
</dbReference>
<sequence>MASLNITKFSQYVHYWKRDNRPELNVLFPNYFPYINEECLRGSSNTMAYRCGLPGLMYEIMKVIAKGINYQLVIKLHDNTNVSHSRLWRLLEPGVYDTIAYPLQLSESHARLTDISASLYQVESYILIRSEEKRDSWWNLFKVYDNASWWMIALISIVQAIFIWFVQRVELKALMRENVKVSEAIWQVVRMQCLQNHELDFHFKAGKFSLWLFAFLQCSILLGVFASWFLYSLIRPPDYDWLRHNRYVFDQLAQGERQLITEGSTKWFTERKAKGHTYPYLDFKLALEGKEILGKSAKEAVEEVARNGAIMYTRADWQSYFLASRHCNIIKTHVVFPPLGAHLILPKNSSLTPKVNQVIKANKMKFGAIYRRYTEMISKEAVMTSICGEFKPGDPLKMSFFYGLFIVIASLFLFALALFCGEIAYHAYQQKNPNLADNEII</sequence>
<keyword evidence="1" id="KW-1133">Transmembrane helix</keyword>
<accession>A0A7I8XAM5</accession>
<feature type="transmembrane region" description="Helical" evidence="1">
    <location>
        <begin position="147"/>
        <end position="166"/>
    </location>
</feature>
<dbReference type="OrthoDB" id="5815759at2759"/>
<dbReference type="Proteomes" id="UP000582659">
    <property type="component" value="Unassembled WGS sequence"/>
</dbReference>
<keyword evidence="1" id="KW-0472">Membrane</keyword>
<keyword evidence="1" id="KW-0812">Transmembrane</keyword>
<dbReference type="Proteomes" id="UP000659654">
    <property type="component" value="Unassembled WGS sequence"/>
</dbReference>
<evidence type="ECO:0000256" key="1">
    <source>
        <dbReference type="SAM" id="Phobius"/>
    </source>
</evidence>
<dbReference type="SUPFAM" id="SSF53850">
    <property type="entry name" value="Periplasmic binding protein-like II"/>
    <property type="match status" value="1"/>
</dbReference>
<proteinExistence type="predicted"/>
<dbReference type="PANTHER" id="PTHR22714">
    <property type="entry name" value="PROTEIN CBG02446-RELATED"/>
    <property type="match status" value="1"/>
</dbReference>
<keyword evidence="3" id="KW-1185">Reference proteome</keyword>
<reference evidence="2" key="1">
    <citation type="submission" date="2020-09" db="EMBL/GenBank/DDBJ databases">
        <authorList>
            <person name="Kikuchi T."/>
        </authorList>
    </citation>
    <scope>NUCLEOTIDE SEQUENCE</scope>
    <source>
        <strain evidence="2">Ka4C1</strain>
    </source>
</reference>
<organism evidence="2 3">
    <name type="scientific">Bursaphelenchus xylophilus</name>
    <name type="common">Pinewood nematode worm</name>
    <name type="synonym">Aphelenchoides xylophilus</name>
    <dbReference type="NCBI Taxonomy" id="6326"/>
    <lineage>
        <taxon>Eukaryota</taxon>
        <taxon>Metazoa</taxon>
        <taxon>Ecdysozoa</taxon>
        <taxon>Nematoda</taxon>
        <taxon>Chromadorea</taxon>
        <taxon>Rhabditida</taxon>
        <taxon>Tylenchina</taxon>
        <taxon>Tylenchomorpha</taxon>
        <taxon>Aphelenchoidea</taxon>
        <taxon>Aphelenchoididae</taxon>
        <taxon>Bursaphelenchus</taxon>
    </lineage>
</organism>
<dbReference type="PANTHER" id="PTHR22714:SF7">
    <property type="entry name" value="SOLUTE-BINDING PROTEIN FAMILY 3_N-TERMINAL DOMAIN-CONTAINING PROTEIN"/>
    <property type="match status" value="1"/>
</dbReference>
<gene>
    <name evidence="2" type="ORF">BXYJ_LOCUS15631</name>
</gene>
<dbReference type="EMBL" id="CAJFDI010000006">
    <property type="protein sequence ID" value="CAD5235540.1"/>
    <property type="molecule type" value="Genomic_DNA"/>
</dbReference>
<evidence type="ECO:0000313" key="2">
    <source>
        <dbReference type="EMBL" id="CAD5235540.1"/>
    </source>
</evidence>
<comment type="caution">
    <text evidence="2">The sequence shown here is derived from an EMBL/GenBank/DDBJ whole genome shotgun (WGS) entry which is preliminary data.</text>
</comment>
<feature type="transmembrane region" description="Helical" evidence="1">
    <location>
        <begin position="400"/>
        <end position="421"/>
    </location>
</feature>